<dbReference type="Proteomes" id="UP001174677">
    <property type="component" value="Chromosome 8"/>
</dbReference>
<keyword evidence="3" id="KW-1185">Reference proteome</keyword>
<gene>
    <name evidence="2" type="ORF">P3X46_013912</name>
</gene>
<protein>
    <recommendedName>
        <fullName evidence="1">Retrotransposon gag domain-containing protein</fullName>
    </recommendedName>
</protein>
<dbReference type="InterPro" id="IPR005162">
    <property type="entry name" value="Retrotrans_gag_dom"/>
</dbReference>
<dbReference type="Pfam" id="PF03732">
    <property type="entry name" value="Retrotrans_gag"/>
    <property type="match status" value="1"/>
</dbReference>
<name>A0ABQ9M7B2_HEVBR</name>
<sequence length="62" mass="7595">MDRVFKKLHCTEELRFEYSVSLLQGDAYDWWKTIPHSLVEPAVLIWNDFLREFRQKYVPDAY</sequence>
<proteinExistence type="predicted"/>
<organism evidence="2 3">
    <name type="scientific">Hevea brasiliensis</name>
    <name type="common">Para rubber tree</name>
    <name type="synonym">Siphonia brasiliensis</name>
    <dbReference type="NCBI Taxonomy" id="3981"/>
    <lineage>
        <taxon>Eukaryota</taxon>
        <taxon>Viridiplantae</taxon>
        <taxon>Streptophyta</taxon>
        <taxon>Embryophyta</taxon>
        <taxon>Tracheophyta</taxon>
        <taxon>Spermatophyta</taxon>
        <taxon>Magnoliopsida</taxon>
        <taxon>eudicotyledons</taxon>
        <taxon>Gunneridae</taxon>
        <taxon>Pentapetalae</taxon>
        <taxon>rosids</taxon>
        <taxon>fabids</taxon>
        <taxon>Malpighiales</taxon>
        <taxon>Euphorbiaceae</taxon>
        <taxon>Crotonoideae</taxon>
        <taxon>Micrandreae</taxon>
        <taxon>Hevea</taxon>
    </lineage>
</organism>
<reference evidence="2 3" key="1">
    <citation type="journal article" date="2023" name="Plant Biotechnol. J.">
        <title>Chromosome-level wild Hevea brasiliensis genome provides new tools for genomic-assisted breeding and valuable loci to elevate rubber yield.</title>
        <authorList>
            <person name="Cheng H."/>
            <person name="Song X."/>
            <person name="Hu Y."/>
            <person name="Wu T."/>
            <person name="Yang Q."/>
            <person name="An Z."/>
            <person name="Feng S."/>
            <person name="Deng Z."/>
            <person name="Wu W."/>
            <person name="Zeng X."/>
            <person name="Tu M."/>
            <person name="Wang X."/>
            <person name="Huang H."/>
        </authorList>
    </citation>
    <scope>NUCLEOTIDE SEQUENCE [LARGE SCALE GENOMIC DNA]</scope>
    <source>
        <strain evidence="2">MT/VB/25A 57/8</strain>
    </source>
</reference>
<comment type="caution">
    <text evidence="2">The sequence shown here is derived from an EMBL/GenBank/DDBJ whole genome shotgun (WGS) entry which is preliminary data.</text>
</comment>
<evidence type="ECO:0000313" key="2">
    <source>
        <dbReference type="EMBL" id="KAJ9175347.1"/>
    </source>
</evidence>
<evidence type="ECO:0000313" key="3">
    <source>
        <dbReference type="Proteomes" id="UP001174677"/>
    </source>
</evidence>
<evidence type="ECO:0000259" key="1">
    <source>
        <dbReference type="Pfam" id="PF03732"/>
    </source>
</evidence>
<feature type="domain" description="Retrotransposon gag" evidence="1">
    <location>
        <begin position="20"/>
        <end position="60"/>
    </location>
</feature>
<dbReference type="EMBL" id="JARPOI010000008">
    <property type="protein sequence ID" value="KAJ9175347.1"/>
    <property type="molecule type" value="Genomic_DNA"/>
</dbReference>
<accession>A0ABQ9M7B2</accession>
<feature type="non-terminal residue" evidence="2">
    <location>
        <position position="62"/>
    </location>
</feature>